<keyword evidence="4 5" id="KW-0472">Membrane</keyword>
<reference evidence="6 7" key="1">
    <citation type="submission" date="2017-04" db="EMBL/GenBank/DDBJ databases">
        <title>Draft genome sequence of Zooshikella ganghwensis VG4 isolated from Red Sea sediments.</title>
        <authorList>
            <person name="Rehman Z."/>
            <person name="Alam I."/>
            <person name="Kamau A."/>
            <person name="Bajic V."/>
            <person name="Leiknes T."/>
        </authorList>
    </citation>
    <scope>NUCLEOTIDE SEQUENCE [LARGE SCALE GENOMIC DNA]</scope>
    <source>
        <strain evidence="6 7">VG4</strain>
    </source>
</reference>
<organism evidence="6 7">
    <name type="scientific">Zooshikella ganghwensis</name>
    <dbReference type="NCBI Taxonomy" id="202772"/>
    <lineage>
        <taxon>Bacteria</taxon>
        <taxon>Pseudomonadati</taxon>
        <taxon>Pseudomonadota</taxon>
        <taxon>Gammaproteobacteria</taxon>
        <taxon>Oceanospirillales</taxon>
        <taxon>Zooshikellaceae</taxon>
        <taxon>Zooshikella</taxon>
    </lineage>
</organism>
<dbReference type="InterPro" id="IPR006603">
    <property type="entry name" value="PQ-loop_rpt"/>
</dbReference>
<dbReference type="GO" id="GO:0051119">
    <property type="term" value="F:sugar transmembrane transporter activity"/>
    <property type="evidence" value="ECO:0007669"/>
    <property type="project" value="InterPro"/>
</dbReference>
<evidence type="ECO:0000313" key="6">
    <source>
        <dbReference type="EMBL" id="RDH41487.1"/>
    </source>
</evidence>
<evidence type="ECO:0000313" key="7">
    <source>
        <dbReference type="Proteomes" id="UP000257039"/>
    </source>
</evidence>
<comment type="caution">
    <text evidence="6">The sequence shown here is derived from an EMBL/GenBank/DDBJ whole genome shotgun (WGS) entry which is preliminary data.</text>
</comment>
<proteinExistence type="predicted"/>
<protein>
    <recommendedName>
        <fullName evidence="8">Glutathione synthetase</fullName>
    </recommendedName>
</protein>
<accession>A0A4P9VH86</accession>
<dbReference type="NCBIfam" id="NF037968">
    <property type="entry name" value="SemiSWEET_2"/>
    <property type="match status" value="1"/>
</dbReference>
<dbReference type="InterPro" id="IPR047662">
    <property type="entry name" value="SemiSWEET"/>
</dbReference>
<dbReference type="AlphaFoldDB" id="A0A4P9VH86"/>
<sequence>MDISIIIGFIAAFLTTFSFLPQAIKTISTKNTDGISLSMYILFVMGVSFWILYGIFISDLAILSANIVTLLLSSPILYLKIRSVSKRA</sequence>
<dbReference type="Gene3D" id="1.20.1280.290">
    <property type="match status" value="1"/>
</dbReference>
<evidence type="ECO:0000256" key="4">
    <source>
        <dbReference type="ARBA" id="ARBA00023136"/>
    </source>
</evidence>
<comment type="subcellular location">
    <subcellularLocation>
        <location evidence="1">Membrane</location>
        <topology evidence="1">Multi-pass membrane protein</topology>
    </subcellularLocation>
</comment>
<evidence type="ECO:0000256" key="2">
    <source>
        <dbReference type="ARBA" id="ARBA00022692"/>
    </source>
</evidence>
<dbReference type="Pfam" id="PF04193">
    <property type="entry name" value="PQ-loop"/>
    <property type="match status" value="1"/>
</dbReference>
<evidence type="ECO:0000256" key="1">
    <source>
        <dbReference type="ARBA" id="ARBA00004141"/>
    </source>
</evidence>
<evidence type="ECO:0008006" key="8">
    <source>
        <dbReference type="Google" id="ProtNLM"/>
    </source>
</evidence>
<dbReference type="Proteomes" id="UP000257039">
    <property type="component" value="Unassembled WGS sequence"/>
</dbReference>
<dbReference type="GO" id="GO:0016020">
    <property type="term" value="C:membrane"/>
    <property type="evidence" value="ECO:0007669"/>
    <property type="project" value="UniProtKB-SubCell"/>
</dbReference>
<dbReference type="EMBL" id="NDXW01000008">
    <property type="protein sequence ID" value="RDH41487.1"/>
    <property type="molecule type" value="Genomic_DNA"/>
</dbReference>
<keyword evidence="7" id="KW-1185">Reference proteome</keyword>
<keyword evidence="2 5" id="KW-0812">Transmembrane</keyword>
<evidence type="ECO:0000256" key="5">
    <source>
        <dbReference type="SAM" id="Phobius"/>
    </source>
</evidence>
<feature type="transmembrane region" description="Helical" evidence="5">
    <location>
        <begin position="36"/>
        <end position="56"/>
    </location>
</feature>
<evidence type="ECO:0000256" key="3">
    <source>
        <dbReference type="ARBA" id="ARBA00022989"/>
    </source>
</evidence>
<keyword evidence="3 5" id="KW-1133">Transmembrane helix</keyword>
<feature type="transmembrane region" description="Helical" evidence="5">
    <location>
        <begin position="6"/>
        <end position="24"/>
    </location>
</feature>
<feature type="transmembrane region" description="Helical" evidence="5">
    <location>
        <begin position="62"/>
        <end position="79"/>
    </location>
</feature>
<gene>
    <name evidence="6" type="ORF">B9G39_28130</name>
</gene>
<name>A0A4P9VH86_9GAMM</name>
<dbReference type="RefSeq" id="WP_094789803.1">
    <property type="nucleotide sequence ID" value="NZ_NDXW01000008.1"/>
</dbReference>